<dbReference type="Proteomes" id="UP000290289">
    <property type="component" value="Chromosome 7"/>
</dbReference>
<sequence length="164" mass="18644">MNARDIQFFKEHLKVGEAYEINKFRVIHNRTSSKIVPHAAILELNRKTVIVPINKTSQDIPMQWFDCIKFEQLHNKIDTDVELTGNLVLGSTGATVYMFNPDIPQLSEYKHRFEHLRSPVRILPTSANMHVGRPIGGSAESKTIDNLLLLDPALHRVSLSSPTY</sequence>
<proteinExistence type="predicted"/>
<dbReference type="EMBL" id="RDQH01000333">
    <property type="protein sequence ID" value="RXH93365.1"/>
    <property type="molecule type" value="Genomic_DNA"/>
</dbReference>
<gene>
    <name evidence="1" type="ORF">DVH24_013941</name>
</gene>
<evidence type="ECO:0000313" key="1">
    <source>
        <dbReference type="EMBL" id="RXH93365.1"/>
    </source>
</evidence>
<protein>
    <submittedName>
        <fullName evidence="1">Uncharacterized protein</fullName>
    </submittedName>
</protein>
<evidence type="ECO:0000313" key="2">
    <source>
        <dbReference type="Proteomes" id="UP000290289"/>
    </source>
</evidence>
<dbReference type="PANTHER" id="PTHR47165:SF4">
    <property type="entry name" value="OS03G0429900 PROTEIN"/>
    <property type="match status" value="1"/>
</dbReference>
<reference evidence="1 2" key="1">
    <citation type="submission" date="2018-10" db="EMBL/GenBank/DDBJ databases">
        <title>A high-quality apple genome assembly.</title>
        <authorList>
            <person name="Hu J."/>
        </authorList>
    </citation>
    <scope>NUCLEOTIDE SEQUENCE [LARGE SCALE GENOMIC DNA]</scope>
    <source>
        <strain evidence="2">cv. HFTH1</strain>
        <tissue evidence="1">Young leaf</tissue>
    </source>
</reference>
<name>A0A498JES0_MALDO</name>
<dbReference type="AlphaFoldDB" id="A0A498JES0"/>
<dbReference type="PANTHER" id="PTHR47165">
    <property type="entry name" value="OS03G0429900 PROTEIN"/>
    <property type="match status" value="1"/>
</dbReference>
<keyword evidence="2" id="KW-1185">Reference proteome</keyword>
<comment type="caution">
    <text evidence="1">The sequence shown here is derived from an EMBL/GenBank/DDBJ whole genome shotgun (WGS) entry which is preliminary data.</text>
</comment>
<accession>A0A498JES0</accession>
<organism evidence="1 2">
    <name type="scientific">Malus domestica</name>
    <name type="common">Apple</name>
    <name type="synonym">Pyrus malus</name>
    <dbReference type="NCBI Taxonomy" id="3750"/>
    <lineage>
        <taxon>Eukaryota</taxon>
        <taxon>Viridiplantae</taxon>
        <taxon>Streptophyta</taxon>
        <taxon>Embryophyta</taxon>
        <taxon>Tracheophyta</taxon>
        <taxon>Spermatophyta</taxon>
        <taxon>Magnoliopsida</taxon>
        <taxon>eudicotyledons</taxon>
        <taxon>Gunneridae</taxon>
        <taxon>Pentapetalae</taxon>
        <taxon>rosids</taxon>
        <taxon>fabids</taxon>
        <taxon>Rosales</taxon>
        <taxon>Rosaceae</taxon>
        <taxon>Amygdaloideae</taxon>
        <taxon>Maleae</taxon>
        <taxon>Malus</taxon>
    </lineage>
</organism>